<comment type="similarity">
    <text evidence="2">Belongs to the CcmF/CycK/Ccl1/NrfE/CcsA family.</text>
</comment>
<evidence type="ECO:0000313" key="9">
    <source>
        <dbReference type="EMBL" id="OIP40705.1"/>
    </source>
</evidence>
<feature type="domain" description="Cytochrome c assembly protein" evidence="8">
    <location>
        <begin position="56"/>
        <end position="248"/>
    </location>
</feature>
<dbReference type="InterPro" id="IPR002541">
    <property type="entry name" value="Cyt_c_assembly"/>
</dbReference>
<dbReference type="InterPro" id="IPR045062">
    <property type="entry name" value="Cyt_c_biogenesis_CcsA/CcmC"/>
</dbReference>
<feature type="transmembrane region" description="Helical" evidence="7">
    <location>
        <begin position="87"/>
        <end position="104"/>
    </location>
</feature>
<dbReference type="GO" id="GO:0015232">
    <property type="term" value="F:heme transmembrane transporter activity"/>
    <property type="evidence" value="ECO:0007669"/>
    <property type="project" value="InterPro"/>
</dbReference>
<proteinExistence type="inferred from homology"/>
<comment type="caution">
    <text evidence="9">The sequence shown here is derived from an EMBL/GenBank/DDBJ whole genome shotgun (WGS) entry which is preliminary data.</text>
</comment>
<dbReference type="InterPro" id="IPR003567">
    <property type="entry name" value="Cyt_c_biogenesis"/>
</dbReference>
<feature type="transmembrane region" description="Helical" evidence="7">
    <location>
        <begin position="198"/>
        <end position="216"/>
    </location>
</feature>
<dbReference type="GO" id="GO:0020037">
    <property type="term" value="F:heme binding"/>
    <property type="evidence" value="ECO:0007669"/>
    <property type="project" value="InterPro"/>
</dbReference>
<evidence type="ECO:0000256" key="5">
    <source>
        <dbReference type="ARBA" id="ARBA00022989"/>
    </source>
</evidence>
<protein>
    <recommendedName>
        <fullName evidence="8">Cytochrome c assembly protein domain-containing protein</fullName>
    </recommendedName>
</protein>
<keyword evidence="6 7" id="KW-0472">Membrane</keyword>
<sequence>MHSSPFFIISLIAYGLSILLYLTRSRWATSVAIVGVIIQTIGLVIRTVEAHHLPFANLYESIIFFSWSIVLLSLIMEKRYKIRMVSTSALLIGFIILLLGLFLPSGYKASTPLMPALQSHWLEFHVATCFLGYAAFALAFGISVVYLFLKKDTAILEEITYKSITIGFIFLTIGIISGAVWAKYAWGRCWSWDPKETWAFITWLIYALYFHLRTIGWRKKKSAWIAIIGFLAVIFTYLGVTFLLPGLHSYM</sequence>
<comment type="subcellular location">
    <subcellularLocation>
        <location evidence="1">Membrane</location>
        <topology evidence="1">Multi-pass membrane protein</topology>
    </subcellularLocation>
</comment>
<evidence type="ECO:0000256" key="7">
    <source>
        <dbReference type="SAM" id="Phobius"/>
    </source>
</evidence>
<organism evidence="9 10">
    <name type="scientific">Candidatus Desantisbacteria bacterium CG2_30_40_21</name>
    <dbReference type="NCBI Taxonomy" id="1817895"/>
    <lineage>
        <taxon>Bacteria</taxon>
        <taxon>Candidatus Desantisiibacteriota</taxon>
    </lineage>
</organism>
<keyword evidence="3 7" id="KW-0812">Transmembrane</keyword>
<evidence type="ECO:0000256" key="6">
    <source>
        <dbReference type="ARBA" id="ARBA00023136"/>
    </source>
</evidence>
<dbReference type="GO" id="GO:0017004">
    <property type="term" value="P:cytochrome complex assembly"/>
    <property type="evidence" value="ECO:0007669"/>
    <property type="project" value="UniProtKB-KW"/>
</dbReference>
<feature type="transmembrane region" description="Helical" evidence="7">
    <location>
        <begin position="6"/>
        <end position="22"/>
    </location>
</feature>
<evidence type="ECO:0000256" key="4">
    <source>
        <dbReference type="ARBA" id="ARBA00022748"/>
    </source>
</evidence>
<dbReference type="PRINTS" id="PR01410">
    <property type="entry name" value="CCBIOGENESIS"/>
</dbReference>
<feature type="transmembrane region" description="Helical" evidence="7">
    <location>
        <begin position="223"/>
        <end position="244"/>
    </location>
</feature>
<keyword evidence="5 7" id="KW-1133">Transmembrane helix</keyword>
<dbReference type="AlphaFoldDB" id="A0A1J5DX84"/>
<reference evidence="9 10" key="1">
    <citation type="journal article" date="2016" name="Environ. Microbiol.">
        <title>Genomic resolution of a cold subsurface aquifer community provides metabolic insights for novel microbes adapted to high CO concentrations.</title>
        <authorList>
            <person name="Probst A.J."/>
            <person name="Castelle C.J."/>
            <person name="Singh A."/>
            <person name="Brown C.T."/>
            <person name="Anantharaman K."/>
            <person name="Sharon I."/>
            <person name="Hug L.A."/>
            <person name="Burstein D."/>
            <person name="Emerson J.B."/>
            <person name="Thomas B.C."/>
            <person name="Banfield J.F."/>
        </authorList>
    </citation>
    <scope>NUCLEOTIDE SEQUENCE [LARGE SCALE GENOMIC DNA]</scope>
    <source>
        <strain evidence="9">CG2_30_40_21</strain>
    </source>
</reference>
<feature type="transmembrane region" description="Helical" evidence="7">
    <location>
        <begin position="57"/>
        <end position="75"/>
    </location>
</feature>
<feature type="transmembrane region" description="Helical" evidence="7">
    <location>
        <begin position="161"/>
        <end position="186"/>
    </location>
</feature>
<evidence type="ECO:0000313" key="10">
    <source>
        <dbReference type="Proteomes" id="UP000183085"/>
    </source>
</evidence>
<feature type="transmembrane region" description="Helical" evidence="7">
    <location>
        <begin position="124"/>
        <end position="149"/>
    </location>
</feature>
<evidence type="ECO:0000259" key="8">
    <source>
        <dbReference type="Pfam" id="PF01578"/>
    </source>
</evidence>
<evidence type="ECO:0000256" key="1">
    <source>
        <dbReference type="ARBA" id="ARBA00004141"/>
    </source>
</evidence>
<keyword evidence="4" id="KW-0201">Cytochrome c-type biogenesis</keyword>
<name>A0A1J5DX84_9BACT</name>
<feature type="transmembrane region" description="Helical" evidence="7">
    <location>
        <begin position="27"/>
        <end position="45"/>
    </location>
</feature>
<dbReference type="STRING" id="1817895.AUJ95_04245"/>
<dbReference type="PANTHER" id="PTHR30071">
    <property type="entry name" value="HEME EXPORTER PROTEIN C"/>
    <property type="match status" value="1"/>
</dbReference>
<dbReference type="EMBL" id="MNYI01000109">
    <property type="protein sequence ID" value="OIP40705.1"/>
    <property type="molecule type" value="Genomic_DNA"/>
</dbReference>
<dbReference type="Proteomes" id="UP000183085">
    <property type="component" value="Unassembled WGS sequence"/>
</dbReference>
<evidence type="ECO:0000256" key="2">
    <source>
        <dbReference type="ARBA" id="ARBA00009186"/>
    </source>
</evidence>
<accession>A0A1J5DX84</accession>
<dbReference type="GO" id="GO:0005886">
    <property type="term" value="C:plasma membrane"/>
    <property type="evidence" value="ECO:0007669"/>
    <property type="project" value="TreeGrafter"/>
</dbReference>
<dbReference type="Pfam" id="PF01578">
    <property type="entry name" value="Cytochrom_C_asm"/>
    <property type="match status" value="1"/>
</dbReference>
<dbReference type="PANTHER" id="PTHR30071:SF1">
    <property type="entry name" value="CYTOCHROME B_B6 PROTEIN-RELATED"/>
    <property type="match status" value="1"/>
</dbReference>
<gene>
    <name evidence="9" type="ORF">AUJ95_04245</name>
</gene>
<evidence type="ECO:0000256" key="3">
    <source>
        <dbReference type="ARBA" id="ARBA00022692"/>
    </source>
</evidence>